<dbReference type="Gene3D" id="1.10.10.60">
    <property type="entry name" value="Homeodomain-like"/>
    <property type="match status" value="1"/>
</dbReference>
<dbReference type="Pfam" id="PF16925">
    <property type="entry name" value="TetR_C_13"/>
    <property type="match status" value="1"/>
</dbReference>
<dbReference type="PROSITE" id="PS50977">
    <property type="entry name" value="HTH_TETR_2"/>
    <property type="match status" value="1"/>
</dbReference>
<accession>A0A853JHI7</accession>
<feature type="DNA-binding region" description="H-T-H motif" evidence="4">
    <location>
        <begin position="34"/>
        <end position="53"/>
    </location>
</feature>
<dbReference type="SUPFAM" id="SSF48498">
    <property type="entry name" value="Tetracyclin repressor-like, C-terminal domain"/>
    <property type="match status" value="1"/>
</dbReference>
<sequence>MVATATATKGAATREIILARAFELASANGLEGLTIGSLADQVGMSKSGVFAHFGSREDLQLAVLELAGRRFVDAVLMPALKARRGLPRLRAIMRNWLEWGRTTVGGCVLLGAVGEYDDRPGVLRDHVIRQQQQWRAEIAHAVRLAVDSGELEARTDPEQMSFELYSIALIVHFDSGLFGHAPAHARGEEALRRLLRAYGARDTGAPVPSDP</sequence>
<protein>
    <submittedName>
        <fullName evidence="6">TetR/AcrR family transcriptional regulator</fullName>
    </submittedName>
</protein>
<dbReference type="InterPro" id="IPR011075">
    <property type="entry name" value="TetR_C"/>
</dbReference>
<evidence type="ECO:0000313" key="7">
    <source>
        <dbReference type="Proteomes" id="UP000578091"/>
    </source>
</evidence>
<evidence type="ECO:0000256" key="4">
    <source>
        <dbReference type="PROSITE-ProRule" id="PRU00335"/>
    </source>
</evidence>
<evidence type="ECO:0000256" key="2">
    <source>
        <dbReference type="ARBA" id="ARBA00023125"/>
    </source>
</evidence>
<dbReference type="PRINTS" id="PR00455">
    <property type="entry name" value="HTHTETR"/>
</dbReference>
<evidence type="ECO:0000313" key="6">
    <source>
        <dbReference type="EMBL" id="NZA28027.1"/>
    </source>
</evidence>
<dbReference type="InterPro" id="IPR001647">
    <property type="entry name" value="HTH_TetR"/>
</dbReference>
<name>A0A853JHI7_9GAMM</name>
<reference evidence="6 7" key="1">
    <citation type="submission" date="2020-07" db="EMBL/GenBank/DDBJ databases">
        <title>Luteimonas sp. SJ-92.</title>
        <authorList>
            <person name="Huang X.-X."/>
            <person name="Xu L."/>
            <person name="Sun J.-Q."/>
        </authorList>
    </citation>
    <scope>NUCLEOTIDE SEQUENCE [LARGE SCALE GENOMIC DNA]</scope>
    <source>
        <strain evidence="6 7">SJ-92</strain>
    </source>
</reference>
<dbReference type="Pfam" id="PF00440">
    <property type="entry name" value="TetR_N"/>
    <property type="match status" value="1"/>
</dbReference>
<keyword evidence="1" id="KW-0805">Transcription regulation</keyword>
<comment type="caution">
    <text evidence="6">The sequence shown here is derived from an EMBL/GenBank/DDBJ whole genome shotgun (WGS) entry which is preliminary data.</text>
</comment>
<organism evidence="6 7">
    <name type="scientific">Luteimonas salinisoli</name>
    <dbReference type="NCBI Taxonomy" id="2752307"/>
    <lineage>
        <taxon>Bacteria</taxon>
        <taxon>Pseudomonadati</taxon>
        <taxon>Pseudomonadota</taxon>
        <taxon>Gammaproteobacteria</taxon>
        <taxon>Lysobacterales</taxon>
        <taxon>Lysobacteraceae</taxon>
        <taxon>Luteimonas</taxon>
    </lineage>
</organism>
<dbReference type="InterPro" id="IPR009057">
    <property type="entry name" value="Homeodomain-like_sf"/>
</dbReference>
<dbReference type="Proteomes" id="UP000578091">
    <property type="component" value="Unassembled WGS sequence"/>
</dbReference>
<keyword evidence="7" id="KW-1185">Reference proteome</keyword>
<evidence type="ECO:0000256" key="1">
    <source>
        <dbReference type="ARBA" id="ARBA00023015"/>
    </source>
</evidence>
<dbReference type="PANTHER" id="PTHR47506:SF6">
    <property type="entry name" value="HTH-TYPE TRANSCRIPTIONAL REPRESSOR NEMR"/>
    <property type="match status" value="1"/>
</dbReference>
<dbReference type="AlphaFoldDB" id="A0A853JHI7"/>
<dbReference type="SUPFAM" id="SSF46689">
    <property type="entry name" value="Homeodomain-like"/>
    <property type="match status" value="1"/>
</dbReference>
<keyword evidence="3" id="KW-0804">Transcription</keyword>
<evidence type="ECO:0000259" key="5">
    <source>
        <dbReference type="PROSITE" id="PS50977"/>
    </source>
</evidence>
<dbReference type="Gene3D" id="1.10.357.10">
    <property type="entry name" value="Tetracycline Repressor, domain 2"/>
    <property type="match status" value="1"/>
</dbReference>
<dbReference type="EMBL" id="JACCKA010000087">
    <property type="protein sequence ID" value="NZA28027.1"/>
    <property type="molecule type" value="Genomic_DNA"/>
</dbReference>
<feature type="domain" description="HTH tetR-type" evidence="5">
    <location>
        <begin position="11"/>
        <end position="71"/>
    </location>
</feature>
<gene>
    <name evidence="6" type="ORF">H0E84_16740</name>
</gene>
<keyword evidence="2 4" id="KW-0238">DNA-binding</keyword>
<dbReference type="InterPro" id="IPR036271">
    <property type="entry name" value="Tet_transcr_reg_TetR-rel_C_sf"/>
</dbReference>
<dbReference type="GO" id="GO:0003677">
    <property type="term" value="F:DNA binding"/>
    <property type="evidence" value="ECO:0007669"/>
    <property type="project" value="UniProtKB-UniRule"/>
</dbReference>
<dbReference type="PANTHER" id="PTHR47506">
    <property type="entry name" value="TRANSCRIPTIONAL REGULATORY PROTEIN"/>
    <property type="match status" value="1"/>
</dbReference>
<evidence type="ECO:0000256" key="3">
    <source>
        <dbReference type="ARBA" id="ARBA00023163"/>
    </source>
</evidence>
<dbReference type="RefSeq" id="WP_180679780.1">
    <property type="nucleotide sequence ID" value="NZ_JACCKA010000087.1"/>
</dbReference>
<proteinExistence type="predicted"/>